<feature type="transmembrane region" description="Helical" evidence="5">
    <location>
        <begin position="52"/>
        <end position="71"/>
    </location>
</feature>
<evidence type="ECO:0000256" key="2">
    <source>
        <dbReference type="ARBA" id="ARBA00022692"/>
    </source>
</evidence>
<feature type="domain" description="ABC transmembrane type-2" evidence="6">
    <location>
        <begin position="50"/>
        <end position="281"/>
    </location>
</feature>
<keyword evidence="8" id="KW-1185">Reference proteome</keyword>
<feature type="transmembrane region" description="Helical" evidence="5">
    <location>
        <begin position="131"/>
        <end position="153"/>
    </location>
</feature>
<dbReference type="PANTHER" id="PTHR43229">
    <property type="entry name" value="NODULATION PROTEIN J"/>
    <property type="match status" value="1"/>
</dbReference>
<evidence type="ECO:0000256" key="3">
    <source>
        <dbReference type="ARBA" id="ARBA00022989"/>
    </source>
</evidence>
<comment type="subcellular location">
    <subcellularLocation>
        <location evidence="5">Cell membrane</location>
        <topology evidence="5">Multi-pass membrane protein</topology>
    </subcellularLocation>
    <subcellularLocation>
        <location evidence="1">Membrane</location>
        <topology evidence="1">Multi-pass membrane protein</topology>
    </subcellularLocation>
</comment>
<dbReference type="Pfam" id="PF01061">
    <property type="entry name" value="ABC2_membrane"/>
    <property type="match status" value="1"/>
</dbReference>
<keyword evidence="5" id="KW-1003">Cell membrane</keyword>
<protein>
    <recommendedName>
        <fullName evidence="5">Transport permease protein</fullName>
    </recommendedName>
</protein>
<evidence type="ECO:0000256" key="5">
    <source>
        <dbReference type="RuleBase" id="RU361157"/>
    </source>
</evidence>
<dbReference type="EMBL" id="RSCK01000092">
    <property type="protein sequence ID" value="RUT04102.1"/>
    <property type="molecule type" value="Genomic_DNA"/>
</dbReference>
<keyword evidence="2 5" id="KW-0812">Transmembrane</keyword>
<keyword evidence="5" id="KW-0813">Transport</keyword>
<sequence>MKPQKFAARLNGWADGTASRQPWTEAIAELIRKTLVITELEIRKLRHDPSDLFLRAAQPVLWLLIFGQVFTRIRGIPTGELRYLDFLAAGILAQSVLFVAIFNGGMAIIWERDLGIVHKFLVSPTPRAAMGLGKALATGVRSLSQAVFVYILSFFLGVQLNLNPLAIAGMILVVLLGSACFSIFSLIVGCLVKSRERFGGLGQLMSMPLFFASNAIYPISLMPPWLQVLSHLNPLTYQVDALRGVMLANSTTAYGFGWDCAILLFVVTVLTVICARLYPQLGM</sequence>
<evidence type="ECO:0000256" key="4">
    <source>
        <dbReference type="ARBA" id="ARBA00023136"/>
    </source>
</evidence>
<dbReference type="AlphaFoldDB" id="A0AB37UCA3"/>
<dbReference type="PANTHER" id="PTHR43229:SF2">
    <property type="entry name" value="NODULATION PROTEIN J"/>
    <property type="match status" value="1"/>
</dbReference>
<comment type="caution">
    <text evidence="7">The sequence shown here is derived from an EMBL/GenBank/DDBJ whole genome shotgun (WGS) entry which is preliminary data.</text>
</comment>
<gene>
    <name evidence="7" type="ORF">DSM107010_59070</name>
</gene>
<feature type="transmembrane region" description="Helical" evidence="5">
    <location>
        <begin position="256"/>
        <end position="278"/>
    </location>
</feature>
<keyword evidence="4 5" id="KW-0472">Membrane</keyword>
<dbReference type="PRINTS" id="PR00164">
    <property type="entry name" value="ABC2TRNSPORT"/>
</dbReference>
<evidence type="ECO:0000313" key="8">
    <source>
        <dbReference type="Proteomes" id="UP000282574"/>
    </source>
</evidence>
<accession>A0AB37UCA3</accession>
<organism evidence="7 8">
    <name type="scientific">Chroococcidiopsis cubana SAG 39.79</name>
    <dbReference type="NCBI Taxonomy" id="388085"/>
    <lineage>
        <taxon>Bacteria</taxon>
        <taxon>Bacillati</taxon>
        <taxon>Cyanobacteriota</taxon>
        <taxon>Cyanophyceae</taxon>
        <taxon>Chroococcidiopsidales</taxon>
        <taxon>Chroococcidiopsidaceae</taxon>
        <taxon>Chroococcidiopsis</taxon>
    </lineage>
</organism>
<dbReference type="Proteomes" id="UP000282574">
    <property type="component" value="Unassembled WGS sequence"/>
</dbReference>
<evidence type="ECO:0000259" key="6">
    <source>
        <dbReference type="PROSITE" id="PS51012"/>
    </source>
</evidence>
<dbReference type="GO" id="GO:0140359">
    <property type="term" value="F:ABC-type transporter activity"/>
    <property type="evidence" value="ECO:0007669"/>
    <property type="project" value="InterPro"/>
</dbReference>
<evidence type="ECO:0000256" key="1">
    <source>
        <dbReference type="ARBA" id="ARBA00004141"/>
    </source>
</evidence>
<dbReference type="RefSeq" id="WP_106168314.1">
    <property type="nucleotide sequence ID" value="NZ_JAVKZF010000004.1"/>
</dbReference>
<name>A0AB37UCA3_9CYAN</name>
<proteinExistence type="inferred from homology"/>
<feature type="transmembrane region" description="Helical" evidence="5">
    <location>
        <begin position="165"/>
        <end position="192"/>
    </location>
</feature>
<dbReference type="InterPro" id="IPR000412">
    <property type="entry name" value="ABC_2_transport"/>
</dbReference>
<evidence type="ECO:0000313" key="7">
    <source>
        <dbReference type="EMBL" id="RUT04102.1"/>
    </source>
</evidence>
<feature type="transmembrane region" description="Helical" evidence="5">
    <location>
        <begin position="204"/>
        <end position="226"/>
    </location>
</feature>
<keyword evidence="3 5" id="KW-1133">Transmembrane helix</keyword>
<dbReference type="InterPro" id="IPR051784">
    <property type="entry name" value="Nod_factor_ABC_transporter"/>
</dbReference>
<reference evidence="7 8" key="1">
    <citation type="journal article" date="2019" name="Genome Biol. Evol.">
        <title>Day and night: Metabolic profiles and evolutionary relationships of six axenic non-marine cyanobacteria.</title>
        <authorList>
            <person name="Will S.E."/>
            <person name="Henke P."/>
            <person name="Boedeker C."/>
            <person name="Huang S."/>
            <person name="Brinkmann H."/>
            <person name="Rohde M."/>
            <person name="Jarek M."/>
            <person name="Friedl T."/>
            <person name="Seufert S."/>
            <person name="Schumacher M."/>
            <person name="Overmann J."/>
            <person name="Neumann-Schaal M."/>
            <person name="Petersen J."/>
        </authorList>
    </citation>
    <scope>NUCLEOTIDE SEQUENCE [LARGE SCALE GENOMIC DNA]</scope>
    <source>
        <strain evidence="7 8">SAG 39.79</strain>
    </source>
</reference>
<dbReference type="PROSITE" id="PS51012">
    <property type="entry name" value="ABC_TM2"/>
    <property type="match status" value="1"/>
</dbReference>
<dbReference type="InterPro" id="IPR047817">
    <property type="entry name" value="ABC2_TM_bact-type"/>
</dbReference>
<dbReference type="GO" id="GO:0043190">
    <property type="term" value="C:ATP-binding cassette (ABC) transporter complex"/>
    <property type="evidence" value="ECO:0007669"/>
    <property type="project" value="InterPro"/>
</dbReference>
<dbReference type="PIRSF" id="PIRSF006648">
    <property type="entry name" value="DrrB"/>
    <property type="match status" value="1"/>
</dbReference>
<dbReference type="InterPro" id="IPR013525">
    <property type="entry name" value="ABC2_TM"/>
</dbReference>
<feature type="transmembrane region" description="Helical" evidence="5">
    <location>
        <begin position="91"/>
        <end position="110"/>
    </location>
</feature>
<comment type="similarity">
    <text evidence="5">Belongs to the ABC-2 integral membrane protein family.</text>
</comment>